<protein>
    <submittedName>
        <fullName evidence="1">Uncharacterized protein</fullName>
    </submittedName>
</protein>
<gene>
    <name evidence="1" type="ORF">C8D93_10742</name>
</gene>
<keyword evidence="2" id="KW-1185">Reference proteome</keyword>
<proteinExistence type="predicted"/>
<dbReference type="Proteomes" id="UP000248330">
    <property type="component" value="Unassembled WGS sequence"/>
</dbReference>
<name>A0A318EAB0_9GAMM</name>
<dbReference type="RefSeq" id="WP_110265617.1">
    <property type="nucleotide sequence ID" value="NZ_CAKZQT010000033.1"/>
</dbReference>
<reference evidence="1 2" key="1">
    <citation type="submission" date="2018-04" db="EMBL/GenBank/DDBJ databases">
        <title>Genomic Encyclopedia of Type Strains, Phase IV (KMG-IV): sequencing the most valuable type-strain genomes for metagenomic binning, comparative biology and taxonomic classification.</title>
        <authorList>
            <person name="Goeker M."/>
        </authorList>
    </citation>
    <scope>NUCLEOTIDE SEQUENCE [LARGE SCALE GENOMIC DNA]</scope>
    <source>
        <strain evidence="1 2">DSM 104150</strain>
    </source>
</reference>
<evidence type="ECO:0000313" key="2">
    <source>
        <dbReference type="Proteomes" id="UP000248330"/>
    </source>
</evidence>
<sequence>MITTFLAVFTLFGLALAGLGIGWLVRGRELKGTCASQAAFTGGVCEVCGKTEACGPEEPQQR</sequence>
<evidence type="ECO:0000313" key="1">
    <source>
        <dbReference type="EMBL" id="PXV66478.1"/>
    </source>
</evidence>
<dbReference type="OrthoDB" id="1452953at2"/>
<dbReference type="EMBL" id="QICN01000007">
    <property type="protein sequence ID" value="PXV66478.1"/>
    <property type="molecule type" value="Genomic_DNA"/>
</dbReference>
<accession>A0A318EAB0</accession>
<organism evidence="1 2">
    <name type="scientific">Sinimarinibacterium flocculans</name>
    <dbReference type="NCBI Taxonomy" id="985250"/>
    <lineage>
        <taxon>Bacteria</taxon>
        <taxon>Pseudomonadati</taxon>
        <taxon>Pseudomonadota</taxon>
        <taxon>Gammaproteobacteria</taxon>
        <taxon>Nevskiales</taxon>
        <taxon>Nevskiaceae</taxon>
        <taxon>Sinimarinibacterium</taxon>
    </lineage>
</organism>
<dbReference type="AlphaFoldDB" id="A0A318EAB0"/>
<comment type="caution">
    <text evidence="1">The sequence shown here is derived from an EMBL/GenBank/DDBJ whole genome shotgun (WGS) entry which is preliminary data.</text>
</comment>